<proteinExistence type="predicted"/>
<sequence>MRTNILSSFEPPLSSKTGGPYIPCFPITTPVQAEHTCIRGQNRQPLRSLVSIQWRGEDESNQASCDFYASQWRSRGKGTRGMLLLFRTPLQI</sequence>
<organism evidence="1 2">
    <name type="scientific">Araneus ventricosus</name>
    <name type="common">Orbweaver spider</name>
    <name type="synonym">Epeira ventricosa</name>
    <dbReference type="NCBI Taxonomy" id="182803"/>
    <lineage>
        <taxon>Eukaryota</taxon>
        <taxon>Metazoa</taxon>
        <taxon>Ecdysozoa</taxon>
        <taxon>Arthropoda</taxon>
        <taxon>Chelicerata</taxon>
        <taxon>Arachnida</taxon>
        <taxon>Araneae</taxon>
        <taxon>Araneomorphae</taxon>
        <taxon>Entelegynae</taxon>
        <taxon>Araneoidea</taxon>
        <taxon>Araneidae</taxon>
        <taxon>Araneus</taxon>
    </lineage>
</organism>
<protein>
    <submittedName>
        <fullName evidence="1">Uncharacterized protein</fullName>
    </submittedName>
</protein>
<name>A0A4Y2X139_ARAVE</name>
<gene>
    <name evidence="1" type="ORF">AVEN_139808_1</name>
</gene>
<dbReference type="Proteomes" id="UP000499080">
    <property type="component" value="Unassembled WGS sequence"/>
</dbReference>
<reference evidence="1 2" key="1">
    <citation type="journal article" date="2019" name="Sci. Rep.">
        <title>Orb-weaving spider Araneus ventricosus genome elucidates the spidroin gene catalogue.</title>
        <authorList>
            <person name="Kono N."/>
            <person name="Nakamura H."/>
            <person name="Ohtoshi R."/>
            <person name="Moran D.A.P."/>
            <person name="Shinohara A."/>
            <person name="Yoshida Y."/>
            <person name="Fujiwara M."/>
            <person name="Mori M."/>
            <person name="Tomita M."/>
            <person name="Arakawa K."/>
        </authorList>
    </citation>
    <scope>NUCLEOTIDE SEQUENCE [LARGE SCALE GENOMIC DNA]</scope>
</reference>
<evidence type="ECO:0000313" key="2">
    <source>
        <dbReference type="Proteomes" id="UP000499080"/>
    </source>
</evidence>
<accession>A0A4Y2X139</accession>
<evidence type="ECO:0000313" key="1">
    <source>
        <dbReference type="EMBL" id="GBO41837.1"/>
    </source>
</evidence>
<dbReference type="EMBL" id="BGPR01067682">
    <property type="protein sequence ID" value="GBO41837.1"/>
    <property type="molecule type" value="Genomic_DNA"/>
</dbReference>
<comment type="caution">
    <text evidence="1">The sequence shown here is derived from an EMBL/GenBank/DDBJ whole genome shotgun (WGS) entry which is preliminary data.</text>
</comment>
<keyword evidence="2" id="KW-1185">Reference proteome</keyword>
<dbReference type="AlphaFoldDB" id="A0A4Y2X139"/>